<dbReference type="Gene3D" id="1.10.287.1080">
    <property type="entry name" value="MazG-like"/>
    <property type="match status" value="1"/>
</dbReference>
<evidence type="ECO:0000313" key="1">
    <source>
        <dbReference type="EMBL" id="MEQ2400113.1"/>
    </source>
</evidence>
<proteinExistence type="predicted"/>
<dbReference type="EMBL" id="JBBMFO010000001">
    <property type="protein sequence ID" value="MEQ2400113.1"/>
    <property type="molecule type" value="Genomic_DNA"/>
</dbReference>
<dbReference type="SUPFAM" id="SSF101386">
    <property type="entry name" value="all-alpha NTP pyrophosphatases"/>
    <property type="match status" value="1"/>
</dbReference>
<sequence>MELKDLNEKIVAWAVERKLDKEAKVEAQSVKTCEEFSELVIGLSKDKRDLIEDSIGDVYVTLVVGNLISNFVDLVEVYEGAQKDYKKLKTIFFMDGIKPQISYITSCMRNVLNMGYTKHSVTTSLVCLMTLSDLYDLPFEKCVESAYKEIKDRKGKMIKGQFVKESDLND</sequence>
<evidence type="ECO:0008006" key="3">
    <source>
        <dbReference type="Google" id="ProtNLM"/>
    </source>
</evidence>
<evidence type="ECO:0000313" key="2">
    <source>
        <dbReference type="Proteomes" id="UP001447979"/>
    </source>
</evidence>
<gene>
    <name evidence="1" type="ORF">WMO19_00685</name>
</gene>
<dbReference type="Proteomes" id="UP001447979">
    <property type="component" value="Unassembled WGS sequence"/>
</dbReference>
<reference evidence="1 2" key="1">
    <citation type="submission" date="2024-03" db="EMBL/GenBank/DDBJ databases">
        <title>Human intestinal bacterial collection.</title>
        <authorList>
            <person name="Pauvert C."/>
            <person name="Hitch T.C.A."/>
            <person name="Clavel T."/>
        </authorList>
    </citation>
    <scope>NUCLEOTIDE SEQUENCE [LARGE SCALE GENOMIC DNA]</scope>
    <source>
        <strain evidence="1 2">CLA-SR-H025</strain>
    </source>
</reference>
<dbReference type="RefSeq" id="WP_349169789.1">
    <property type="nucleotide sequence ID" value="NZ_JBBMFO010000001.1"/>
</dbReference>
<accession>A0ABV1CBC8</accession>
<protein>
    <recommendedName>
        <fullName evidence="3">MazG nucleotide pyrophosphohydrolase domain</fullName>
    </recommendedName>
</protein>
<organism evidence="1 2">
    <name type="scientific">Peptoniphilus hominis</name>
    <name type="common">ex Hitch et al. 2025</name>
    <dbReference type="NCBI Taxonomy" id="3133174"/>
    <lineage>
        <taxon>Bacteria</taxon>
        <taxon>Bacillati</taxon>
        <taxon>Bacillota</taxon>
        <taxon>Tissierellia</taxon>
        <taxon>Tissierellales</taxon>
        <taxon>Peptoniphilaceae</taxon>
        <taxon>Peptoniphilus</taxon>
    </lineage>
</organism>
<keyword evidence="2" id="KW-1185">Reference proteome</keyword>
<comment type="caution">
    <text evidence="1">The sequence shown here is derived from an EMBL/GenBank/DDBJ whole genome shotgun (WGS) entry which is preliminary data.</text>
</comment>
<name>A0ABV1CBC8_9FIRM</name>